<keyword evidence="1" id="KW-0472">Membrane</keyword>
<feature type="transmembrane region" description="Helical" evidence="1">
    <location>
        <begin position="198"/>
        <end position="221"/>
    </location>
</feature>
<feature type="transmembrane region" description="Helical" evidence="1">
    <location>
        <begin position="268"/>
        <end position="289"/>
    </location>
</feature>
<feature type="transmembrane region" description="Helical" evidence="1">
    <location>
        <begin position="301"/>
        <end position="321"/>
    </location>
</feature>
<keyword evidence="1" id="KW-1133">Transmembrane helix</keyword>
<feature type="transmembrane region" description="Helical" evidence="1">
    <location>
        <begin position="103"/>
        <end position="123"/>
    </location>
</feature>
<dbReference type="EMBL" id="MSDF01000001">
    <property type="protein sequence ID" value="OPB00877.1"/>
    <property type="molecule type" value="Genomic_DNA"/>
</dbReference>
<evidence type="ECO:0000256" key="1">
    <source>
        <dbReference type="SAM" id="Phobius"/>
    </source>
</evidence>
<reference evidence="2 3" key="1">
    <citation type="submission" date="2016-12" db="EMBL/GenBank/DDBJ databases">
        <title>Draft genome sequences of seven strains of Pseudomonas fluorescens that produce 4-formylaminooxyvinylglycine.</title>
        <authorList>
            <person name="Okrent R.A."/>
            <person name="Manning V.A."/>
            <person name="Trippe K.M."/>
        </authorList>
    </citation>
    <scope>NUCLEOTIDE SEQUENCE [LARGE SCALE GENOMIC DNA]</scope>
    <source>
        <strain evidence="2 3">P5A</strain>
    </source>
</reference>
<dbReference type="Proteomes" id="UP000190965">
    <property type="component" value="Unassembled WGS sequence"/>
</dbReference>
<dbReference type="AlphaFoldDB" id="A0A1T2Z9Z0"/>
<keyword evidence="1" id="KW-0812">Transmembrane</keyword>
<sequence>MKRLPLLVASAALGLALFALWQPAWVGAGALAAAVNGTSIVLGCVLLAVLTPLVSGRWQPLLEPGSRLGASAVILMVPMLLPVLLAMAWMYPWYSQETPGFRGLWLSPWFFVLRTLLYAGLAWRVLRWAGRHNAAGLILYGLTASLAAVDWLMSLQPGFVSSIFGLLLIARHLLDGLAFAGLCVMCWNVVVLPARQCVILRGLLVSALGFWVYVHFMQYLIIWSVNLEHETLWYRLREAGLWGVVTALLMLGQLASLLVLASPWGARMWVLMGGCVAILLLGALESIWISLPSIFPEAGAGAVLTAALCQGVYAAGLFMWWRRQWQRRRHDT</sequence>
<dbReference type="OrthoDB" id="140980at2"/>
<feature type="transmembrane region" description="Helical" evidence="1">
    <location>
        <begin position="241"/>
        <end position="261"/>
    </location>
</feature>
<proteinExistence type="predicted"/>
<dbReference type="PANTHER" id="PTHR43044:SF1">
    <property type="entry name" value="QUINOL:CYTOCHROME C OXIDOREDUCTASE QUINONE-BINDING SUBUNIT 2"/>
    <property type="match status" value="1"/>
</dbReference>
<organism evidence="2 3">
    <name type="scientific">Pseudomonas fluorescens</name>
    <dbReference type="NCBI Taxonomy" id="294"/>
    <lineage>
        <taxon>Bacteria</taxon>
        <taxon>Pseudomonadati</taxon>
        <taxon>Pseudomonadota</taxon>
        <taxon>Gammaproteobacteria</taxon>
        <taxon>Pseudomonadales</taxon>
        <taxon>Pseudomonadaceae</taxon>
        <taxon>Pseudomonas</taxon>
    </lineage>
</organism>
<feature type="transmembrane region" description="Helical" evidence="1">
    <location>
        <begin position="173"/>
        <end position="191"/>
    </location>
</feature>
<protein>
    <recommendedName>
        <fullName evidence="4">Quinol:cytochrome c oxidoreductase quinone-binding subunit 2</fullName>
    </recommendedName>
</protein>
<comment type="caution">
    <text evidence="2">The sequence shown here is derived from an EMBL/GenBank/DDBJ whole genome shotgun (WGS) entry which is preliminary data.</text>
</comment>
<feature type="transmembrane region" description="Helical" evidence="1">
    <location>
        <begin position="38"/>
        <end position="56"/>
    </location>
</feature>
<accession>A0A1T2Z9Z0</accession>
<evidence type="ECO:0000313" key="3">
    <source>
        <dbReference type="Proteomes" id="UP000190965"/>
    </source>
</evidence>
<evidence type="ECO:0008006" key="4">
    <source>
        <dbReference type="Google" id="ProtNLM"/>
    </source>
</evidence>
<dbReference type="RefSeq" id="WP_078738007.1">
    <property type="nucleotide sequence ID" value="NZ_MSDF01000001.1"/>
</dbReference>
<feature type="transmembrane region" description="Helical" evidence="1">
    <location>
        <begin position="68"/>
        <end position="91"/>
    </location>
</feature>
<dbReference type="PANTHER" id="PTHR43044">
    <property type="match status" value="1"/>
</dbReference>
<name>A0A1T2Z9Z0_PSEFL</name>
<gene>
    <name evidence="2" type="ORF">BFW87_00220</name>
</gene>
<feature type="transmembrane region" description="Helical" evidence="1">
    <location>
        <begin position="135"/>
        <end position="153"/>
    </location>
</feature>
<evidence type="ECO:0000313" key="2">
    <source>
        <dbReference type="EMBL" id="OPB00877.1"/>
    </source>
</evidence>